<evidence type="ECO:0000313" key="2">
    <source>
        <dbReference type="EMBL" id="CAH1108040.1"/>
    </source>
</evidence>
<gene>
    <name evidence="2" type="ORF">PSYICH_LOCUS9396</name>
</gene>
<feature type="chain" id="PRO_5040202006" evidence="1">
    <location>
        <begin position="18"/>
        <end position="182"/>
    </location>
</feature>
<accession>A0A9P0CYD3</accession>
<name>A0A9P0CYD3_9CUCU</name>
<dbReference type="Proteomes" id="UP001153636">
    <property type="component" value="Chromosome 3"/>
</dbReference>
<evidence type="ECO:0000256" key="1">
    <source>
        <dbReference type="SAM" id="SignalP"/>
    </source>
</evidence>
<protein>
    <submittedName>
        <fullName evidence="2">Uncharacterized protein</fullName>
    </submittedName>
</protein>
<dbReference type="AlphaFoldDB" id="A0A9P0CYD3"/>
<evidence type="ECO:0000313" key="3">
    <source>
        <dbReference type="Proteomes" id="UP001153636"/>
    </source>
</evidence>
<sequence length="182" mass="18324">MAFRYIILATIMAYANAGIFDEAPVATVGTPVVEANSAHVLSKSVVNTYTSHPAPLSVSPLSYSAPIAAPAPVISSYSAPLLAKSVAPLSFAAPAPVFSSYSAPLVAKSVASFPIDAPGPVISAYSAPLVAKSVASLSFVAPAPVFSAYSTPLVAKSVAPFPIAAPGPVVSAYSPAPLVQPW</sequence>
<proteinExistence type="predicted"/>
<reference evidence="2" key="1">
    <citation type="submission" date="2022-01" db="EMBL/GenBank/DDBJ databases">
        <authorList>
            <person name="King R."/>
        </authorList>
    </citation>
    <scope>NUCLEOTIDE SEQUENCE</scope>
</reference>
<keyword evidence="1" id="KW-0732">Signal</keyword>
<organism evidence="2 3">
    <name type="scientific">Psylliodes chrysocephalus</name>
    <dbReference type="NCBI Taxonomy" id="3402493"/>
    <lineage>
        <taxon>Eukaryota</taxon>
        <taxon>Metazoa</taxon>
        <taxon>Ecdysozoa</taxon>
        <taxon>Arthropoda</taxon>
        <taxon>Hexapoda</taxon>
        <taxon>Insecta</taxon>
        <taxon>Pterygota</taxon>
        <taxon>Neoptera</taxon>
        <taxon>Endopterygota</taxon>
        <taxon>Coleoptera</taxon>
        <taxon>Polyphaga</taxon>
        <taxon>Cucujiformia</taxon>
        <taxon>Chrysomeloidea</taxon>
        <taxon>Chrysomelidae</taxon>
        <taxon>Galerucinae</taxon>
        <taxon>Alticini</taxon>
        <taxon>Psylliodes</taxon>
    </lineage>
</organism>
<keyword evidence="3" id="KW-1185">Reference proteome</keyword>
<dbReference type="EMBL" id="OV651815">
    <property type="protein sequence ID" value="CAH1108040.1"/>
    <property type="molecule type" value="Genomic_DNA"/>
</dbReference>
<feature type="signal peptide" evidence="1">
    <location>
        <begin position="1"/>
        <end position="17"/>
    </location>
</feature>